<comment type="subcellular location">
    <subcellularLocation>
        <location evidence="1">Membrane</location>
        <topology evidence="1">Multi-pass membrane protein</topology>
    </subcellularLocation>
</comment>
<evidence type="ECO:0000313" key="9">
    <source>
        <dbReference type="Proteomes" id="UP000234341"/>
    </source>
</evidence>
<feature type="transmembrane region" description="Helical" evidence="6">
    <location>
        <begin position="158"/>
        <end position="181"/>
    </location>
</feature>
<dbReference type="FunFam" id="1.20.1250.20:FF:000018">
    <property type="entry name" value="MFS transporter permease"/>
    <property type="match status" value="1"/>
</dbReference>
<evidence type="ECO:0000256" key="5">
    <source>
        <dbReference type="ARBA" id="ARBA00023136"/>
    </source>
</evidence>
<name>A0A2N5C3F8_9BURK</name>
<evidence type="ECO:0000313" key="8">
    <source>
        <dbReference type="EMBL" id="PLP96744.1"/>
    </source>
</evidence>
<comment type="caution">
    <text evidence="8">The sequence shown here is derived from an EMBL/GenBank/DDBJ whole genome shotgun (WGS) entry which is preliminary data.</text>
</comment>
<feature type="transmembrane region" description="Helical" evidence="6">
    <location>
        <begin position="124"/>
        <end position="146"/>
    </location>
</feature>
<dbReference type="OrthoDB" id="5441967at2"/>
<protein>
    <submittedName>
        <fullName evidence="8">MFS transporter</fullName>
    </submittedName>
</protein>
<dbReference type="Proteomes" id="UP000234341">
    <property type="component" value="Unassembled WGS sequence"/>
</dbReference>
<dbReference type="AlphaFoldDB" id="A0A2N5C3F8"/>
<keyword evidence="5 6" id="KW-0472">Membrane</keyword>
<dbReference type="CDD" id="cd17319">
    <property type="entry name" value="MFS_ExuT_GudP_like"/>
    <property type="match status" value="1"/>
</dbReference>
<evidence type="ECO:0000259" key="7">
    <source>
        <dbReference type="PROSITE" id="PS50850"/>
    </source>
</evidence>
<evidence type="ECO:0000256" key="6">
    <source>
        <dbReference type="SAM" id="Phobius"/>
    </source>
</evidence>
<feature type="domain" description="Major facilitator superfamily (MFS) profile" evidence="7">
    <location>
        <begin position="34"/>
        <end position="440"/>
    </location>
</feature>
<feature type="transmembrane region" description="Helical" evidence="6">
    <location>
        <begin position="193"/>
        <end position="215"/>
    </location>
</feature>
<dbReference type="Gene3D" id="1.20.1250.20">
    <property type="entry name" value="MFS general substrate transporter like domains"/>
    <property type="match status" value="2"/>
</dbReference>
<feature type="transmembrane region" description="Helical" evidence="6">
    <location>
        <begin position="259"/>
        <end position="280"/>
    </location>
</feature>
<feature type="transmembrane region" description="Helical" evidence="6">
    <location>
        <begin position="292"/>
        <end position="313"/>
    </location>
</feature>
<keyword evidence="3 6" id="KW-0812">Transmembrane</keyword>
<dbReference type="SUPFAM" id="SSF103473">
    <property type="entry name" value="MFS general substrate transporter"/>
    <property type="match status" value="1"/>
</dbReference>
<proteinExistence type="predicted"/>
<evidence type="ECO:0000256" key="4">
    <source>
        <dbReference type="ARBA" id="ARBA00022989"/>
    </source>
</evidence>
<dbReference type="InterPro" id="IPR036259">
    <property type="entry name" value="MFS_trans_sf"/>
</dbReference>
<dbReference type="PROSITE" id="PS50850">
    <property type="entry name" value="MFS"/>
    <property type="match status" value="1"/>
</dbReference>
<feature type="transmembrane region" description="Helical" evidence="6">
    <location>
        <begin position="350"/>
        <end position="372"/>
    </location>
</feature>
<keyword evidence="2" id="KW-0813">Transport</keyword>
<dbReference type="RefSeq" id="WP_101685203.1">
    <property type="nucleotide sequence ID" value="NZ_PJRP01000023.1"/>
</dbReference>
<dbReference type="GO" id="GO:0022857">
    <property type="term" value="F:transmembrane transporter activity"/>
    <property type="evidence" value="ECO:0007669"/>
    <property type="project" value="InterPro"/>
</dbReference>
<feature type="transmembrane region" description="Helical" evidence="6">
    <location>
        <begin position="96"/>
        <end position="118"/>
    </location>
</feature>
<evidence type="ECO:0000256" key="1">
    <source>
        <dbReference type="ARBA" id="ARBA00004141"/>
    </source>
</evidence>
<accession>A0A2N5C3F8</accession>
<feature type="transmembrane region" description="Helical" evidence="6">
    <location>
        <begin position="384"/>
        <end position="404"/>
    </location>
</feature>
<dbReference type="InterPro" id="IPR011701">
    <property type="entry name" value="MFS"/>
</dbReference>
<evidence type="ECO:0000256" key="3">
    <source>
        <dbReference type="ARBA" id="ARBA00022692"/>
    </source>
</evidence>
<dbReference type="InterPro" id="IPR020846">
    <property type="entry name" value="MFS_dom"/>
</dbReference>
<dbReference type="GO" id="GO:0005886">
    <property type="term" value="C:plasma membrane"/>
    <property type="evidence" value="ECO:0007669"/>
    <property type="project" value="TreeGrafter"/>
</dbReference>
<feature type="transmembrane region" description="Helical" evidence="6">
    <location>
        <begin position="67"/>
        <end position="84"/>
    </location>
</feature>
<feature type="transmembrane region" description="Helical" evidence="6">
    <location>
        <begin position="416"/>
        <end position="435"/>
    </location>
</feature>
<dbReference type="Pfam" id="PF07690">
    <property type="entry name" value="MFS_1"/>
    <property type="match status" value="1"/>
</dbReference>
<feature type="transmembrane region" description="Helical" evidence="6">
    <location>
        <begin position="325"/>
        <end position="344"/>
    </location>
</feature>
<gene>
    <name evidence="8" type="ORF">CYJ10_30635</name>
</gene>
<evidence type="ECO:0000256" key="2">
    <source>
        <dbReference type="ARBA" id="ARBA00022448"/>
    </source>
</evidence>
<dbReference type="PANTHER" id="PTHR43791">
    <property type="entry name" value="PERMEASE-RELATED"/>
    <property type="match status" value="1"/>
</dbReference>
<dbReference type="PANTHER" id="PTHR43791:SF36">
    <property type="entry name" value="TRANSPORTER, PUTATIVE (AFU_ORTHOLOGUE AFUA_6G08340)-RELATED"/>
    <property type="match status" value="1"/>
</dbReference>
<keyword evidence="4 6" id="KW-1133">Transmembrane helix</keyword>
<dbReference type="EMBL" id="PJRP01000023">
    <property type="protein sequence ID" value="PLP96744.1"/>
    <property type="molecule type" value="Genomic_DNA"/>
</dbReference>
<organism evidence="8 9">
    <name type="scientific">Cupriavidus pauculus</name>
    <dbReference type="NCBI Taxonomy" id="82633"/>
    <lineage>
        <taxon>Bacteria</taxon>
        <taxon>Pseudomonadati</taxon>
        <taxon>Pseudomonadota</taxon>
        <taxon>Betaproteobacteria</taxon>
        <taxon>Burkholderiales</taxon>
        <taxon>Burkholderiaceae</taxon>
        <taxon>Cupriavidus</taxon>
    </lineage>
</organism>
<reference evidence="8 9" key="1">
    <citation type="submission" date="2017-12" db="EMBL/GenBank/DDBJ databases">
        <title>Genome sequence of the active heterotrophic nitrifier-denitrifier, Cupriavidus pauculus UM1.</title>
        <authorList>
            <person name="Putonti C."/>
            <person name="Castignetti D."/>
        </authorList>
    </citation>
    <scope>NUCLEOTIDE SEQUENCE [LARGE SCALE GENOMIC DNA]</scope>
    <source>
        <strain evidence="8 9">UM1</strain>
    </source>
</reference>
<sequence length="440" mass="47638">MNSANHLMASTPARDVLQQGAEENAVFRKVTARLMPFLLVAYILAYLDRINVGFAKLYMLNDLQFSDAIYGLGAGLFFIGYFFFEVPSNLLMHRIGARLTISRIMILWGIISGGMMFVQTPMQFYVMRFLLGVAEAGFYPGILLYLTYWYPSNRRAKAVALFMLAIPLSGVFGGPLSGWLMDGLNGYHGLKGWQWMFLVEATPSVIVGILTLYYLDDRVAGAKWLNDDEKQLIERVLAEDKSAITEHSSVSSVFADPRVLKLSLICFCMLLGQYALTFWLPSLIKQSGVKTALDVGLLTAIPFGVAAVSMVALSRSSDRRGERRIHLAGALAVGAIGLLFSAMFESETSIAIIALAVAAGGILAAAPIFWAIPSAILKGASSAAGLAFICSIGNLAGFISPYMIGWVKDATHSTSAALYLLAAMLLVGAASTLRVSRYSA</sequence>